<dbReference type="EMBL" id="WJBC01000012">
    <property type="protein sequence ID" value="MBC3804624.1"/>
    <property type="molecule type" value="Genomic_DNA"/>
</dbReference>
<evidence type="ECO:0000259" key="2">
    <source>
        <dbReference type="Pfam" id="PF25791"/>
    </source>
</evidence>
<dbReference type="InterPro" id="IPR047679">
    <property type="entry name" value="BREX_BrxC"/>
</dbReference>
<dbReference type="Pfam" id="PF25796">
    <property type="entry name" value="BREX_BrxC_4th"/>
    <property type="match status" value="1"/>
</dbReference>
<dbReference type="InterPro" id="IPR058038">
    <property type="entry name" value="BREX_BrxC_wHTH"/>
</dbReference>
<proteinExistence type="predicted"/>
<evidence type="ECO:0000259" key="3">
    <source>
        <dbReference type="Pfam" id="PF25792"/>
    </source>
</evidence>
<dbReference type="Pfam" id="PF25792">
    <property type="entry name" value="BREX_BrxC_helical"/>
    <property type="match status" value="1"/>
</dbReference>
<dbReference type="SUPFAM" id="SSF52540">
    <property type="entry name" value="P-loop containing nucleoside triphosphate hydrolases"/>
    <property type="match status" value="1"/>
</dbReference>
<dbReference type="InterPro" id="IPR027417">
    <property type="entry name" value="P-loop_NTPase"/>
</dbReference>
<accession>A0ABR6WVG6</accession>
<dbReference type="InterPro" id="IPR058036">
    <property type="entry name" value="BREX_BrxC_4th"/>
</dbReference>
<keyword evidence="6" id="KW-1185">Reference proteome</keyword>
<reference evidence="5 6" key="1">
    <citation type="journal article" date="2020" name="mSystems">
        <title>Defining Genomic and Predicted Metabolic Features of the Acetobacterium Genus.</title>
        <authorList>
            <person name="Ross D.E."/>
            <person name="Marshall C.W."/>
            <person name="Gulliver D."/>
            <person name="May H.D."/>
            <person name="Norman R.S."/>
        </authorList>
    </citation>
    <scope>NUCLEOTIDE SEQUENCE [LARGE SCALE GENOMIC DNA]</scope>
    <source>
        <strain evidence="5 6">DSM 8238</strain>
    </source>
</reference>
<evidence type="ECO:0000256" key="1">
    <source>
        <dbReference type="SAM" id="MobiDB-lite"/>
    </source>
</evidence>
<dbReference type="NCBIfam" id="NF033441">
    <property type="entry name" value="BREX_BrxC"/>
    <property type="match status" value="1"/>
</dbReference>
<gene>
    <name evidence="5" type="primary">brxC</name>
    <name evidence="5" type="ORF">GH808_09295</name>
</gene>
<sequence>MYIKDMFAKPIDRDIKGVIKVGQADDENIKQELEEYVVTEELQKHFADFFTSYRKGINGHTDKMGVWISGFFGSGKSHFLKILSYLLENKQVNGKRALDYFVDDDKIGDAMVLADMKLVASVPTDVILFNIDSKSEMTGKNSKDAIVAVFLKVFNEMQGYCGSIPYLADLERELDEKGRYEEFKEKFEDDFGKSWESSRHKFDFIQDSIVDVLDDMGFMSELAVRNWCEKSTDPYPLSIDGFARLVKEYLDGKASNHHIVFLVDEIGQYIGDDSKLMLNLQTVTEDLGTACNGKVWIVVTSQQDIDSVTKTKGNDFSKIQGRFDTRLSLSSANVDEVIKKRILDKNTTGEQTLSLLYENKATIIKNLIVFNDGIEKKLYADERDFAAVYPFVPYQFNLLASVLTSIRTHGASGKHLSEGERSMIALFKESAMKLMNQEQGAIIPFNVFYDALHQFLDHSHKGVITRALDNAYINPDHQADCFNVNVLKTLFMIKYVKEITANLDNITSLMIAEIDTDRIALKKQVDEALKVLMRQMLVQKNGEIYVFLTDEEQEINREVDSQTVEMAEVISKVAELIFEVIIPDKKYRYPALNGRYNFAFNQLVDDRPYKSNQNHAIGVEVITPSSDYSDDETNLRMKSGREQKVLVVLPNDGAFIFELQNALKIEKYLRLTTTDRLAKFEQIKEAKRVEMRERNENAKLFLVEAMKKADIYVNGDKTQISQKDVTARITDAIGKLVATVYHKLPYIDTAMGEVNIRALFKSSSQQALSLEGTTNPNAHALYDVLSYIGANSVQHTKTSMKSIMDRFIKAPYGFVEDDVEWLVARLFKDGDISLTVSGASVTLLNKSEEEVIRYLTKKEYVEKLLTDRREKANDKQKKALREVAKELFNVSKMDDDDDSMMSAFQRYAQSLMNDLEKLEISYENHHLPGKKIVDSGLALLRSVVQIQSPVEFFNKIDRDRDDFLDFAEDYEPVKAFFAGEQINIFIRAQEKIKIYDESQTFIVSKEIEDRVAEIKQILKMSAPYNEIPRLPELIDRYVHAYSHYLTDQLPPIIDAINGARKRVFDELETRAFKDDLDKDYTQKFRALEDKANACNNVATLQNIKVEADTLKIRLLNEITAKDQKERERQESERLERERLEKEQQEKDRTREKPGTYKNDKTSVTPPPPQPKIKKKKNISIKAINPQVTWQIETPADLDACMTELKNRILAQLETDTIVNIEF</sequence>
<feature type="domain" description="Probable ATP-binding protein BrxC winged helix-turn-helix" evidence="2">
    <location>
        <begin position="743"/>
        <end position="870"/>
    </location>
</feature>
<organism evidence="5 6">
    <name type="scientific">Acetobacterium fimetarium</name>
    <dbReference type="NCBI Taxonomy" id="52691"/>
    <lineage>
        <taxon>Bacteria</taxon>
        <taxon>Bacillati</taxon>
        <taxon>Bacillota</taxon>
        <taxon>Clostridia</taxon>
        <taxon>Eubacteriales</taxon>
        <taxon>Eubacteriaceae</taxon>
        <taxon>Acetobacterium</taxon>
    </lineage>
</organism>
<feature type="region of interest" description="Disordered" evidence="1">
    <location>
        <begin position="1122"/>
        <end position="1176"/>
    </location>
</feature>
<dbReference type="RefSeq" id="WP_186842510.1">
    <property type="nucleotide sequence ID" value="NZ_WJBC01000012.1"/>
</dbReference>
<name>A0ABR6WVG6_9FIRM</name>
<dbReference type="InterPro" id="IPR058037">
    <property type="entry name" value="BREX_BrxC_helical"/>
</dbReference>
<protein>
    <submittedName>
        <fullName evidence="5">BREX system P-loop protein BrxC</fullName>
    </submittedName>
</protein>
<evidence type="ECO:0000313" key="5">
    <source>
        <dbReference type="EMBL" id="MBC3804624.1"/>
    </source>
</evidence>
<evidence type="ECO:0000259" key="4">
    <source>
        <dbReference type="Pfam" id="PF25796"/>
    </source>
</evidence>
<comment type="caution">
    <text evidence="5">The sequence shown here is derived from an EMBL/GenBank/DDBJ whole genome shotgun (WGS) entry which is preliminary data.</text>
</comment>
<feature type="compositionally biased region" description="Basic and acidic residues" evidence="1">
    <location>
        <begin position="1122"/>
        <end position="1160"/>
    </location>
</feature>
<evidence type="ECO:0000313" key="6">
    <source>
        <dbReference type="Proteomes" id="UP000603234"/>
    </source>
</evidence>
<dbReference type="Pfam" id="PF25791">
    <property type="entry name" value="WHD_BREX_BrxC"/>
    <property type="match status" value="1"/>
</dbReference>
<dbReference type="Proteomes" id="UP000603234">
    <property type="component" value="Unassembled WGS sequence"/>
</dbReference>
<feature type="domain" description="Probable ATP-binding protein BrxC alpha-helical" evidence="3">
    <location>
        <begin position="876"/>
        <end position="998"/>
    </location>
</feature>
<feature type="domain" description="Probable ATP-binding protein BrxC 4th six-stranded beta-sheet" evidence="4">
    <location>
        <begin position="563"/>
        <end position="736"/>
    </location>
</feature>